<keyword evidence="1" id="KW-0812">Transmembrane</keyword>
<feature type="transmembrane region" description="Helical" evidence="1">
    <location>
        <begin position="249"/>
        <end position="270"/>
    </location>
</feature>
<gene>
    <name evidence="3" type="ORF">TH63_18815</name>
</gene>
<dbReference type="KEGG" id="ruf:TH63_18815"/>
<evidence type="ECO:0000313" key="4">
    <source>
        <dbReference type="Proteomes" id="UP000036458"/>
    </source>
</evidence>
<evidence type="ECO:0000313" key="3">
    <source>
        <dbReference type="EMBL" id="AKQ47228.1"/>
    </source>
</evidence>
<evidence type="ECO:0000256" key="2">
    <source>
        <dbReference type="SAM" id="SignalP"/>
    </source>
</evidence>
<protein>
    <recommendedName>
        <fullName evidence="5">DUF4271 domain-containing protein</fullName>
    </recommendedName>
</protein>
<evidence type="ECO:0000256" key="1">
    <source>
        <dbReference type="SAM" id="Phobius"/>
    </source>
</evidence>
<sequence length="376" mass="42712">MRTWALIVCFWLIGGTAFAQPAGPLKPLLTSDWLVFKAQSNQLVPYLPEFHEEHKALYQWITVDQFTNPKIAFAARAQLCIFIDNSLVFVADSTARYTLDLSAYLKPGKKYLLSIWHPDQQPNYPSFKVPQQEIAALNSKQNVIFQPKPKQPDAHRSALVFFMVIIGLVYGGLRTTFHSDFSSIFKWSSFSKISTLEEGLLVKPIGNWSSILFVLAFALSFSLLIVAIHTDLEDLTLLNQLFTATQADIVSKILLYALMVFLFVVLKYLFLRLMGFVFGVEEMVLTQYREFLRTLLGMGIFVPFILLLYLGLSTTAPGVVYWVANVAVTVLLVFTVLRVFYTVSKKYSLKNLHLFSYLCATEVIPLMILLKLIVFV</sequence>
<reference evidence="3 4" key="1">
    <citation type="submission" date="2015-01" db="EMBL/GenBank/DDBJ databases">
        <title>Rufibacter sp./DG31D/ whole genome sequencing.</title>
        <authorList>
            <person name="Kim M.K."/>
            <person name="Srinivasan S."/>
            <person name="Lee J.-J."/>
        </authorList>
    </citation>
    <scope>NUCLEOTIDE SEQUENCE [LARGE SCALE GENOMIC DNA]</scope>
    <source>
        <strain evidence="3 4">DG31D</strain>
    </source>
</reference>
<feature type="transmembrane region" description="Helical" evidence="1">
    <location>
        <begin position="211"/>
        <end position="229"/>
    </location>
</feature>
<keyword evidence="2" id="KW-0732">Signal</keyword>
<keyword evidence="1" id="KW-1133">Transmembrane helix</keyword>
<dbReference type="Proteomes" id="UP000036458">
    <property type="component" value="Chromosome"/>
</dbReference>
<dbReference type="OrthoDB" id="975088at2"/>
<dbReference type="EMBL" id="CP010777">
    <property type="protein sequence ID" value="AKQ47228.1"/>
    <property type="molecule type" value="Genomic_DNA"/>
</dbReference>
<dbReference type="Pfam" id="PF14093">
    <property type="entry name" value="DUF4271"/>
    <property type="match status" value="1"/>
</dbReference>
<proteinExistence type="predicted"/>
<feature type="chain" id="PRO_5005211049" description="DUF4271 domain-containing protein" evidence="2">
    <location>
        <begin position="20"/>
        <end position="376"/>
    </location>
</feature>
<name>A0A0H4VPJ7_9BACT</name>
<feature type="transmembrane region" description="Helical" evidence="1">
    <location>
        <begin position="291"/>
        <end position="312"/>
    </location>
</feature>
<dbReference type="PATRIC" id="fig|1379910.4.peg.4100"/>
<dbReference type="RefSeq" id="WP_048922314.1">
    <property type="nucleotide sequence ID" value="NZ_CP010777.1"/>
</dbReference>
<dbReference type="AlphaFoldDB" id="A0A0H4VPJ7"/>
<feature type="transmembrane region" description="Helical" evidence="1">
    <location>
        <begin position="318"/>
        <end position="340"/>
    </location>
</feature>
<feature type="transmembrane region" description="Helical" evidence="1">
    <location>
        <begin position="352"/>
        <end position="374"/>
    </location>
</feature>
<evidence type="ECO:0008006" key="5">
    <source>
        <dbReference type="Google" id="ProtNLM"/>
    </source>
</evidence>
<dbReference type="STRING" id="1379910.TH63_18815"/>
<feature type="transmembrane region" description="Helical" evidence="1">
    <location>
        <begin position="154"/>
        <end position="173"/>
    </location>
</feature>
<accession>A0A0H4VPJ7</accession>
<keyword evidence="1" id="KW-0472">Membrane</keyword>
<feature type="signal peptide" evidence="2">
    <location>
        <begin position="1"/>
        <end position="19"/>
    </location>
</feature>
<dbReference type="InterPro" id="IPR025367">
    <property type="entry name" value="DUF4271"/>
</dbReference>
<keyword evidence="4" id="KW-1185">Reference proteome</keyword>
<organism evidence="3 4">
    <name type="scientific">Rufibacter radiotolerans</name>
    <dbReference type="NCBI Taxonomy" id="1379910"/>
    <lineage>
        <taxon>Bacteria</taxon>
        <taxon>Pseudomonadati</taxon>
        <taxon>Bacteroidota</taxon>
        <taxon>Cytophagia</taxon>
        <taxon>Cytophagales</taxon>
        <taxon>Hymenobacteraceae</taxon>
        <taxon>Rufibacter</taxon>
    </lineage>
</organism>